<keyword evidence="5 7" id="KW-1133">Transmembrane helix</keyword>
<evidence type="ECO:0000256" key="6">
    <source>
        <dbReference type="ARBA" id="ARBA00023136"/>
    </source>
</evidence>
<gene>
    <name evidence="8" type="ORF">ASZ90_002055</name>
</gene>
<protein>
    <submittedName>
        <fullName evidence="8">Molybdopterin oxidoreductase, membrane subunit</fullName>
    </submittedName>
</protein>
<evidence type="ECO:0000256" key="5">
    <source>
        <dbReference type="ARBA" id="ARBA00022989"/>
    </source>
</evidence>
<evidence type="ECO:0000256" key="1">
    <source>
        <dbReference type="ARBA" id="ARBA00004651"/>
    </source>
</evidence>
<feature type="transmembrane region" description="Helical" evidence="7">
    <location>
        <begin position="188"/>
        <end position="211"/>
    </location>
</feature>
<proteinExistence type="inferred from homology"/>
<dbReference type="PANTHER" id="PTHR34856:SF2">
    <property type="entry name" value="PROTEIN NRFD"/>
    <property type="match status" value="1"/>
</dbReference>
<feature type="transmembrane region" description="Helical" evidence="7">
    <location>
        <begin position="265"/>
        <end position="288"/>
    </location>
</feature>
<feature type="transmembrane region" description="Helical" evidence="7">
    <location>
        <begin position="337"/>
        <end position="357"/>
    </location>
</feature>
<feature type="transmembrane region" description="Helical" evidence="7">
    <location>
        <begin position="223"/>
        <end position="244"/>
    </location>
</feature>
<feature type="transmembrane region" description="Helical" evidence="7">
    <location>
        <begin position="388"/>
        <end position="409"/>
    </location>
</feature>
<sequence>MRYKFYTPLALLAVAGIVLGAFGLSERLIHGLNPTALGSYIPWGLWVAFYLFFLGLSAGAFLVNIMVYVFGMRQFEGMGRLSAFVVLVALFCELQFILLDLGQMHRAFYQFFLTPSFSSLMTWMFVLFNAMLLLYLLKTFFLIRGDLVAGANDPARGGLRGLYRLLSLGKASYDQEDVARDAARVHRLAVVSLPVGLLFYGANGAFFAILLSRPIWNSALTPLLFIVAALLSGGALVVFLAHLFRIGDTRQAPGVCLTDALCIDLGRVVMYLLVVFLGLEAMQFFVGYQSGREMVVASLDHIVKGPQAWVFWVVHLVAGSLVPLVMLLFFGKNARAVAWACFLIVATFAAVRINFILPDLAVYKLEGLSEAFHSPRLTTDYVPNLNEWLVSIFVMSSGLLLFLLGARYLPIITGKGDSAHG</sequence>
<dbReference type="AlphaFoldDB" id="A0A0W8G4L2"/>
<dbReference type="GO" id="GO:0005886">
    <property type="term" value="C:plasma membrane"/>
    <property type="evidence" value="ECO:0007669"/>
    <property type="project" value="UniProtKB-SubCell"/>
</dbReference>
<evidence type="ECO:0000256" key="2">
    <source>
        <dbReference type="ARBA" id="ARBA00008929"/>
    </source>
</evidence>
<feature type="transmembrane region" description="Helical" evidence="7">
    <location>
        <begin position="81"/>
        <end position="99"/>
    </location>
</feature>
<keyword evidence="6 7" id="KW-0472">Membrane</keyword>
<feature type="transmembrane region" description="Helical" evidence="7">
    <location>
        <begin position="47"/>
        <end position="69"/>
    </location>
</feature>
<name>A0A0W8G4L2_9ZZZZ</name>
<accession>A0A0W8G4L2</accession>
<dbReference type="Pfam" id="PF03916">
    <property type="entry name" value="NrfD"/>
    <property type="match status" value="1"/>
</dbReference>
<feature type="transmembrane region" description="Helical" evidence="7">
    <location>
        <begin position="119"/>
        <end position="137"/>
    </location>
</feature>
<reference evidence="8" key="1">
    <citation type="journal article" date="2015" name="Proc. Natl. Acad. Sci. U.S.A.">
        <title>Networks of energetic and metabolic interactions define dynamics in microbial communities.</title>
        <authorList>
            <person name="Embree M."/>
            <person name="Liu J.K."/>
            <person name="Al-Bassam M.M."/>
            <person name="Zengler K."/>
        </authorList>
    </citation>
    <scope>NUCLEOTIDE SEQUENCE</scope>
</reference>
<comment type="caution">
    <text evidence="8">The sequence shown here is derived from an EMBL/GenBank/DDBJ whole genome shotgun (WGS) entry which is preliminary data.</text>
</comment>
<dbReference type="InterPro" id="IPR052049">
    <property type="entry name" value="Electron_transfer_protein"/>
</dbReference>
<dbReference type="PANTHER" id="PTHR34856">
    <property type="entry name" value="PROTEIN NRFD"/>
    <property type="match status" value="1"/>
</dbReference>
<keyword evidence="3" id="KW-1003">Cell membrane</keyword>
<keyword evidence="4 7" id="KW-0812">Transmembrane</keyword>
<evidence type="ECO:0000256" key="7">
    <source>
        <dbReference type="SAM" id="Phobius"/>
    </source>
</evidence>
<comment type="similarity">
    <text evidence="2">Belongs to the NrfD family.</text>
</comment>
<dbReference type="EMBL" id="LNQE01000259">
    <property type="protein sequence ID" value="KUG28095.1"/>
    <property type="molecule type" value="Genomic_DNA"/>
</dbReference>
<evidence type="ECO:0000313" key="8">
    <source>
        <dbReference type="EMBL" id="KUG28095.1"/>
    </source>
</evidence>
<dbReference type="Gene3D" id="1.20.1630.10">
    <property type="entry name" value="Formate dehydrogenase/DMSO reductase domain"/>
    <property type="match status" value="1"/>
</dbReference>
<organism evidence="8">
    <name type="scientific">hydrocarbon metagenome</name>
    <dbReference type="NCBI Taxonomy" id="938273"/>
    <lineage>
        <taxon>unclassified sequences</taxon>
        <taxon>metagenomes</taxon>
        <taxon>ecological metagenomes</taxon>
    </lineage>
</organism>
<evidence type="ECO:0000256" key="4">
    <source>
        <dbReference type="ARBA" id="ARBA00022692"/>
    </source>
</evidence>
<comment type="subcellular location">
    <subcellularLocation>
        <location evidence="1">Cell membrane</location>
        <topology evidence="1">Multi-pass membrane protein</topology>
    </subcellularLocation>
</comment>
<feature type="transmembrane region" description="Helical" evidence="7">
    <location>
        <begin position="308"/>
        <end position="330"/>
    </location>
</feature>
<dbReference type="InterPro" id="IPR005614">
    <property type="entry name" value="NrfD-like"/>
</dbReference>
<evidence type="ECO:0000256" key="3">
    <source>
        <dbReference type="ARBA" id="ARBA00022475"/>
    </source>
</evidence>